<gene>
    <name evidence="3" type="ORF">CXR34_10285</name>
</gene>
<dbReference type="SUPFAM" id="SSF51735">
    <property type="entry name" value="NAD(P)-binding Rossmann-fold domains"/>
    <property type="match status" value="1"/>
</dbReference>
<evidence type="ECO:0000313" key="4">
    <source>
        <dbReference type="Proteomes" id="UP000233276"/>
    </source>
</evidence>
<sequence length="335" mass="35408">MRAFVFDKYKQPVHEADIPEPTVGDRDVLIRVEAAGLNHLDERLRAGEFKAILPYKTPVTLGHDVAGTVIRTGAGVTRFTAGDRVYARPRDHRIGTFAERIAVDETDVALAPTSISIVEAASLPLVALTAWQALVEKGNVQPGQKVLIHAGAGGVGSIAIQLAKHLGAQVATTVSGKNADFVRELGADVVIDYRTHDFESELSGYDFVLDPLGGDNLTKSLTVLKRGGKAVGISGPPTPAFAKAAGLNPVLRLAITALSRKTRALARKLGVTYEFLLMHASGDQLRQIAELVDAGDIRPVVGATFPFDQTVQALASLGTSSIRGKAVITGADQPA</sequence>
<evidence type="ECO:0000256" key="1">
    <source>
        <dbReference type="ARBA" id="ARBA00023002"/>
    </source>
</evidence>
<dbReference type="KEGG" id="mhos:CXR34_10285"/>
<dbReference type="Pfam" id="PF13602">
    <property type="entry name" value="ADH_zinc_N_2"/>
    <property type="match status" value="1"/>
</dbReference>
<name>A0A2K9DJW6_9MICO</name>
<evidence type="ECO:0000259" key="2">
    <source>
        <dbReference type="SMART" id="SM00829"/>
    </source>
</evidence>
<dbReference type="InterPro" id="IPR050700">
    <property type="entry name" value="YIM1/Zinc_Alcohol_DH_Fams"/>
</dbReference>
<dbReference type="GO" id="GO:0008270">
    <property type="term" value="F:zinc ion binding"/>
    <property type="evidence" value="ECO:0007669"/>
    <property type="project" value="InterPro"/>
</dbReference>
<dbReference type="InterPro" id="IPR013154">
    <property type="entry name" value="ADH-like_N"/>
</dbReference>
<dbReference type="CDD" id="cd05289">
    <property type="entry name" value="MDR_like_2"/>
    <property type="match status" value="1"/>
</dbReference>
<dbReference type="GO" id="GO:0016491">
    <property type="term" value="F:oxidoreductase activity"/>
    <property type="evidence" value="ECO:0007669"/>
    <property type="project" value="UniProtKB-KW"/>
</dbReference>
<dbReference type="InterPro" id="IPR036291">
    <property type="entry name" value="NAD(P)-bd_dom_sf"/>
</dbReference>
<dbReference type="PANTHER" id="PTHR11695:SF294">
    <property type="entry name" value="RETICULON-4-INTERACTING PROTEIN 1, MITOCHONDRIAL"/>
    <property type="match status" value="1"/>
</dbReference>
<proteinExistence type="predicted"/>
<dbReference type="AlphaFoldDB" id="A0A2K9DJW6"/>
<dbReference type="RefSeq" id="WP_101306325.1">
    <property type="nucleotide sequence ID" value="NZ_CP025299.1"/>
</dbReference>
<dbReference type="PROSITE" id="PS01162">
    <property type="entry name" value="QOR_ZETA_CRYSTAL"/>
    <property type="match status" value="1"/>
</dbReference>
<feature type="domain" description="Enoyl reductase (ER)" evidence="2">
    <location>
        <begin position="10"/>
        <end position="328"/>
    </location>
</feature>
<dbReference type="SUPFAM" id="SSF50129">
    <property type="entry name" value="GroES-like"/>
    <property type="match status" value="1"/>
</dbReference>
<reference evidence="3 4" key="1">
    <citation type="submission" date="2017-12" db="EMBL/GenBank/DDBJ databases">
        <title>Isolation and characterization of estrogens degradatiion strain Microbacterium hominis SJTG1.</title>
        <authorList>
            <person name="Xiong W."/>
            <person name="Yin C."/>
            <person name="Zheng D."/>
            <person name="Liang R."/>
        </authorList>
    </citation>
    <scope>NUCLEOTIDE SEQUENCE [LARGE SCALE GENOMIC DNA]</scope>
    <source>
        <strain evidence="3 4">SJTG1</strain>
    </source>
</reference>
<dbReference type="SMART" id="SM00829">
    <property type="entry name" value="PKS_ER"/>
    <property type="match status" value="1"/>
</dbReference>
<dbReference type="Gene3D" id="3.90.180.10">
    <property type="entry name" value="Medium-chain alcohol dehydrogenases, catalytic domain"/>
    <property type="match status" value="1"/>
</dbReference>
<dbReference type="InterPro" id="IPR011032">
    <property type="entry name" value="GroES-like_sf"/>
</dbReference>
<dbReference type="PANTHER" id="PTHR11695">
    <property type="entry name" value="ALCOHOL DEHYDROGENASE RELATED"/>
    <property type="match status" value="1"/>
</dbReference>
<dbReference type="EMBL" id="CP025299">
    <property type="protein sequence ID" value="AUG29797.1"/>
    <property type="molecule type" value="Genomic_DNA"/>
</dbReference>
<dbReference type="InterPro" id="IPR020843">
    <property type="entry name" value="ER"/>
</dbReference>
<dbReference type="InterPro" id="IPR002364">
    <property type="entry name" value="Quin_OxRdtase/zeta-crystal_CS"/>
</dbReference>
<dbReference type="Gene3D" id="3.40.50.720">
    <property type="entry name" value="NAD(P)-binding Rossmann-like Domain"/>
    <property type="match status" value="1"/>
</dbReference>
<dbReference type="Proteomes" id="UP000233276">
    <property type="component" value="Chromosome"/>
</dbReference>
<dbReference type="Pfam" id="PF08240">
    <property type="entry name" value="ADH_N"/>
    <property type="match status" value="1"/>
</dbReference>
<accession>A0A2K9DJW6</accession>
<organism evidence="3 4">
    <name type="scientific">Microbacterium hominis</name>
    <dbReference type="NCBI Taxonomy" id="162426"/>
    <lineage>
        <taxon>Bacteria</taxon>
        <taxon>Bacillati</taxon>
        <taxon>Actinomycetota</taxon>
        <taxon>Actinomycetes</taxon>
        <taxon>Micrococcales</taxon>
        <taxon>Microbacteriaceae</taxon>
        <taxon>Microbacterium</taxon>
    </lineage>
</organism>
<keyword evidence="1" id="KW-0560">Oxidoreductase</keyword>
<evidence type="ECO:0000313" key="3">
    <source>
        <dbReference type="EMBL" id="AUG29797.1"/>
    </source>
</evidence>
<protein>
    <submittedName>
        <fullName evidence="3">NADPH:quinone oxidoreductase</fullName>
    </submittedName>
</protein>